<gene>
    <name evidence="3" type="ORF">JRQ81_008587</name>
</gene>
<dbReference type="EMBL" id="JAPFRF010000018">
    <property type="protein sequence ID" value="KAJ7308082.1"/>
    <property type="molecule type" value="Genomic_DNA"/>
</dbReference>
<dbReference type="Pfam" id="PF01927">
    <property type="entry name" value="Mut7-C"/>
    <property type="match status" value="1"/>
</dbReference>
<evidence type="ECO:0000313" key="4">
    <source>
        <dbReference type="Proteomes" id="UP001142489"/>
    </source>
</evidence>
<dbReference type="Proteomes" id="UP001142489">
    <property type="component" value="Unassembled WGS sequence"/>
</dbReference>
<evidence type="ECO:0000259" key="2">
    <source>
        <dbReference type="Pfam" id="PF01927"/>
    </source>
</evidence>
<dbReference type="InterPro" id="IPR052408">
    <property type="entry name" value="Exonuclease_MUT-7-like"/>
</dbReference>
<comment type="caution">
    <text evidence="3">The sequence shown here is derived from an EMBL/GenBank/DDBJ whole genome shotgun (WGS) entry which is preliminary data.</text>
</comment>
<keyword evidence="4" id="KW-1185">Reference proteome</keyword>
<sequence length="111" mass="11821">MGGDLPSKDPGSSIEGASLALDPQEPSDNPSGRWLPDPSLGGEPGLLPGGIPLRFEAIPPGVLQKEGLDCFYVCSRCGKVFWEGSHFGRVVSQFQEVLDFSEGTPSVYEQV</sequence>
<evidence type="ECO:0000256" key="1">
    <source>
        <dbReference type="SAM" id="MobiDB-lite"/>
    </source>
</evidence>
<feature type="region of interest" description="Disordered" evidence="1">
    <location>
        <begin position="1"/>
        <end position="47"/>
    </location>
</feature>
<feature type="domain" description="Mut7-C RNAse" evidence="2">
    <location>
        <begin position="57"/>
        <end position="92"/>
    </location>
</feature>
<reference evidence="3" key="1">
    <citation type="journal article" date="2023" name="DNA Res.">
        <title>Chromosome-level genome assembly of Phrynocephalus forsythii using third-generation DNA sequencing and Hi-C analysis.</title>
        <authorList>
            <person name="Qi Y."/>
            <person name="Zhao W."/>
            <person name="Zhao Y."/>
            <person name="Niu C."/>
            <person name="Cao S."/>
            <person name="Zhang Y."/>
        </authorList>
    </citation>
    <scope>NUCLEOTIDE SEQUENCE</scope>
    <source>
        <tissue evidence="3">Muscle</tissue>
    </source>
</reference>
<name>A0A9Q0XAX0_9SAUR</name>
<dbReference type="PANTHER" id="PTHR47765:SF2">
    <property type="entry name" value="EXONUCLEASE MUT-7 HOMOLOG"/>
    <property type="match status" value="1"/>
</dbReference>
<dbReference type="AlphaFoldDB" id="A0A9Q0XAX0"/>
<protein>
    <recommendedName>
        <fullName evidence="2">Mut7-C RNAse domain-containing protein</fullName>
    </recommendedName>
</protein>
<organism evidence="3 4">
    <name type="scientific">Phrynocephalus forsythii</name>
    <dbReference type="NCBI Taxonomy" id="171643"/>
    <lineage>
        <taxon>Eukaryota</taxon>
        <taxon>Metazoa</taxon>
        <taxon>Chordata</taxon>
        <taxon>Craniata</taxon>
        <taxon>Vertebrata</taxon>
        <taxon>Euteleostomi</taxon>
        <taxon>Lepidosauria</taxon>
        <taxon>Squamata</taxon>
        <taxon>Bifurcata</taxon>
        <taxon>Unidentata</taxon>
        <taxon>Episquamata</taxon>
        <taxon>Toxicofera</taxon>
        <taxon>Iguania</taxon>
        <taxon>Acrodonta</taxon>
        <taxon>Agamidae</taxon>
        <taxon>Agaminae</taxon>
        <taxon>Phrynocephalus</taxon>
    </lineage>
</organism>
<dbReference type="OrthoDB" id="18193at2759"/>
<dbReference type="PANTHER" id="PTHR47765">
    <property type="entry name" value="3'-5' EXONUCLEASE DOMAIN-CONTAINING PROTEIN"/>
    <property type="match status" value="1"/>
</dbReference>
<proteinExistence type="predicted"/>
<accession>A0A9Q0XAX0</accession>
<dbReference type="InterPro" id="IPR002782">
    <property type="entry name" value="Mut7-C_RNAse_dom"/>
</dbReference>
<evidence type="ECO:0000313" key="3">
    <source>
        <dbReference type="EMBL" id="KAJ7308082.1"/>
    </source>
</evidence>